<keyword evidence="6" id="KW-0067">ATP-binding</keyword>
<evidence type="ECO:0000259" key="7">
    <source>
        <dbReference type="PROSITE" id="PS50893"/>
    </source>
</evidence>
<evidence type="ECO:0000256" key="2">
    <source>
        <dbReference type="ARBA" id="ARBA00005417"/>
    </source>
</evidence>
<feature type="domain" description="ABC transporter" evidence="7">
    <location>
        <begin position="7"/>
        <end position="245"/>
    </location>
</feature>
<accession>A0A1L4D033</accession>
<dbReference type="InterPro" id="IPR050086">
    <property type="entry name" value="MetN_ABC_transporter-like"/>
</dbReference>
<dbReference type="Proteomes" id="UP000184731">
    <property type="component" value="Chromosome"/>
</dbReference>
<dbReference type="InterPro" id="IPR017871">
    <property type="entry name" value="ABC_transporter-like_CS"/>
</dbReference>
<dbReference type="GO" id="GO:0005886">
    <property type="term" value="C:plasma membrane"/>
    <property type="evidence" value="ECO:0007669"/>
    <property type="project" value="UniProtKB-ARBA"/>
</dbReference>
<keyword evidence="9" id="KW-1185">Reference proteome</keyword>
<evidence type="ECO:0000256" key="6">
    <source>
        <dbReference type="ARBA" id="ARBA00022840"/>
    </source>
</evidence>
<dbReference type="InterPro" id="IPR003439">
    <property type="entry name" value="ABC_transporter-like_ATP-bd"/>
</dbReference>
<protein>
    <recommendedName>
        <fullName evidence="3">Cell division ATP-binding protein FtsE</fullName>
    </recommendedName>
</protein>
<dbReference type="PANTHER" id="PTHR43166:SF4">
    <property type="entry name" value="PHOSPHONATES IMPORT ATP-BINDING PROTEIN PHNC"/>
    <property type="match status" value="1"/>
</dbReference>
<dbReference type="STRING" id="1915309.AXG55_06390"/>
<keyword evidence="4" id="KW-0813">Transport</keyword>
<dbReference type="GO" id="GO:0005524">
    <property type="term" value="F:ATP binding"/>
    <property type="evidence" value="ECO:0007669"/>
    <property type="project" value="UniProtKB-KW"/>
</dbReference>
<dbReference type="OrthoDB" id="5290985at2"/>
<reference evidence="8 9" key="1">
    <citation type="submission" date="2016-10" db="EMBL/GenBank/DDBJ databases">
        <title>Silvanigrella aquatica sp. nov., isolated from a freshwater lake located in the Black Forest, Germany, description of Silvanigrellaceae fam. nov., Silvanigrellales ord. nov., reclassification of the order Bdellovibrionales in the class Oligoflexia, reclassification of the families Bacteriovoracaceae and Halobacteriovoraceae in the new order Bacteriovoracales ord. nov., and reclassification of the family Pseudobacteriovoracaceae in the order Oligoflexiales.</title>
        <authorList>
            <person name="Hahn M.W."/>
            <person name="Schmidt J."/>
            <person name="Koll U."/>
            <person name="Rohde M."/>
            <person name="Verbag S."/>
            <person name="Pitt A."/>
            <person name="Nakai R."/>
            <person name="Naganuma T."/>
            <person name="Lang E."/>
        </authorList>
    </citation>
    <scope>NUCLEOTIDE SEQUENCE [LARGE SCALE GENOMIC DNA]</scope>
    <source>
        <strain evidence="8 9">MWH-Nonnen-W8red</strain>
    </source>
</reference>
<keyword evidence="5" id="KW-0547">Nucleotide-binding</keyword>
<evidence type="ECO:0000256" key="5">
    <source>
        <dbReference type="ARBA" id="ARBA00022741"/>
    </source>
</evidence>
<dbReference type="SUPFAM" id="SSF52540">
    <property type="entry name" value="P-loop containing nucleoside triphosphate hydrolases"/>
    <property type="match status" value="1"/>
</dbReference>
<comment type="function">
    <text evidence="1">Part of the ABC transporter FtsEX involved in cellular division. Important for assembly or stability of the septal ring.</text>
</comment>
<organism evidence="8 9">
    <name type="scientific">Silvanigrella aquatica</name>
    <dbReference type="NCBI Taxonomy" id="1915309"/>
    <lineage>
        <taxon>Bacteria</taxon>
        <taxon>Pseudomonadati</taxon>
        <taxon>Bdellovibrionota</taxon>
        <taxon>Oligoflexia</taxon>
        <taxon>Silvanigrellales</taxon>
        <taxon>Silvanigrellaceae</taxon>
        <taxon>Silvanigrella</taxon>
    </lineage>
</organism>
<dbReference type="FunFam" id="3.40.50.300:FF:000056">
    <property type="entry name" value="Cell division ATP-binding protein FtsE"/>
    <property type="match status" value="1"/>
</dbReference>
<dbReference type="InterPro" id="IPR030679">
    <property type="entry name" value="ABC_ATPase_HisP-typ"/>
</dbReference>
<evidence type="ECO:0000313" key="8">
    <source>
        <dbReference type="EMBL" id="APJ03554.1"/>
    </source>
</evidence>
<gene>
    <name evidence="8" type="ORF">AXG55_06390</name>
</gene>
<evidence type="ECO:0000256" key="1">
    <source>
        <dbReference type="ARBA" id="ARBA00002579"/>
    </source>
</evidence>
<dbReference type="EMBL" id="CP017834">
    <property type="protein sequence ID" value="APJ03554.1"/>
    <property type="molecule type" value="Genomic_DNA"/>
</dbReference>
<dbReference type="PANTHER" id="PTHR43166">
    <property type="entry name" value="AMINO ACID IMPORT ATP-BINDING PROTEIN"/>
    <property type="match status" value="1"/>
</dbReference>
<dbReference type="GO" id="GO:0015424">
    <property type="term" value="F:ABC-type amino acid transporter activity"/>
    <property type="evidence" value="ECO:0007669"/>
    <property type="project" value="InterPro"/>
</dbReference>
<evidence type="ECO:0000256" key="3">
    <source>
        <dbReference type="ARBA" id="ARBA00020019"/>
    </source>
</evidence>
<evidence type="ECO:0000256" key="4">
    <source>
        <dbReference type="ARBA" id="ARBA00022448"/>
    </source>
</evidence>
<proteinExistence type="inferred from homology"/>
<dbReference type="InterPro" id="IPR027417">
    <property type="entry name" value="P-loop_NTPase"/>
</dbReference>
<dbReference type="SMART" id="SM00382">
    <property type="entry name" value="AAA"/>
    <property type="match status" value="1"/>
</dbReference>
<dbReference type="RefSeq" id="WP_148697293.1">
    <property type="nucleotide sequence ID" value="NZ_CP017834.1"/>
</dbReference>
<evidence type="ECO:0000313" key="9">
    <source>
        <dbReference type="Proteomes" id="UP000184731"/>
    </source>
</evidence>
<dbReference type="PROSITE" id="PS50893">
    <property type="entry name" value="ABC_TRANSPORTER_2"/>
    <property type="match status" value="1"/>
</dbReference>
<dbReference type="KEGG" id="saqi:AXG55_06390"/>
<name>A0A1L4D033_9BACT</name>
<dbReference type="Pfam" id="PF00005">
    <property type="entry name" value="ABC_tran"/>
    <property type="match status" value="1"/>
</dbReference>
<dbReference type="PROSITE" id="PS00211">
    <property type="entry name" value="ABC_TRANSPORTER_1"/>
    <property type="match status" value="1"/>
</dbReference>
<dbReference type="GO" id="GO:0016887">
    <property type="term" value="F:ATP hydrolysis activity"/>
    <property type="evidence" value="ECO:0007669"/>
    <property type="project" value="InterPro"/>
</dbReference>
<dbReference type="CDD" id="cd03262">
    <property type="entry name" value="ABC_HisP_GlnQ"/>
    <property type="match status" value="1"/>
</dbReference>
<comment type="similarity">
    <text evidence="2">Belongs to the ABC transporter superfamily.</text>
</comment>
<dbReference type="PIRSF" id="PIRSF039085">
    <property type="entry name" value="ABC_ATPase_HisP"/>
    <property type="match status" value="1"/>
</dbReference>
<sequence length="252" mass="28051">MSQDVVVSLKNVNKIFYSKEKEHHVLKGINFEVKQGEVVALIGPSGSGKSTCLRTINALETITSGNVEVCGINYRDSKQSLHMIRRNTGMIFQRFELFPHMTAKENVALGPQLVLGKSKEESTQMATDLLKRVGLSAHMDKYPRGLSGGQQQRVAIARALAINPKVLLCDEPTSALDPELVDEVVDILVDIARTGMTMIVVTHELYFAQKVSHRTMFLESGLIVEQGNTKEMFAAPKTERLQTFLKRITHQT</sequence>
<dbReference type="InterPro" id="IPR003593">
    <property type="entry name" value="AAA+_ATPase"/>
</dbReference>
<dbReference type="AlphaFoldDB" id="A0A1L4D033"/>
<dbReference type="Gene3D" id="3.40.50.300">
    <property type="entry name" value="P-loop containing nucleotide triphosphate hydrolases"/>
    <property type="match status" value="1"/>
</dbReference>